<dbReference type="PANTHER" id="PTHR43742:SF10">
    <property type="entry name" value="TRIMETHYLAMINE-N-OXIDE REDUCTASE 2"/>
    <property type="match status" value="1"/>
</dbReference>
<dbReference type="GO" id="GO:0030151">
    <property type="term" value="F:molybdenum ion binding"/>
    <property type="evidence" value="ECO:0007669"/>
    <property type="project" value="TreeGrafter"/>
</dbReference>
<dbReference type="GO" id="GO:0020037">
    <property type="term" value="F:heme binding"/>
    <property type="evidence" value="ECO:0007669"/>
    <property type="project" value="InterPro"/>
</dbReference>
<sequence>MNISRRSFLSSSIAATSALPALTMFGPSAVFGADTVLIPHATHFGPFKGVIKNGKLIGVQPIESIDAMPTKMLTEGVLSRTFHETRVNHPMVRKSYLEAMTSGSGDTKPELRGKEEFVQVSWDVALGLTSKAILDTIDTHGNEGIFSSSYGGWSNAGIFRPNVLQGRFFNLIGGHSTTSGDWSGGASQISLPHIIGDMEVYSPQTAWEQVRDNTEVFCLVGCDPFKNNRIEYRVADHQMYPRWEAIKKSGVKFVSINPQYTITDEALDAEWIKIIPGTDTALFLSMCYHLYTTDQHDQAYLDKYTEGFDKFLPSLLGKGEDGSPAKTPAWASKITGISETKIIELAEMFAKNRSQFAGSWSLQRQDHGEMQHWAIIAFSSMLGGIGKPGQGVGFSWHYGNGGMPQSGKATPSGMSQGRNLVKSYCPASRITEMLENPGVEFDHNGSKHKYPLVKMIYNAGNNFMSHQQDTNRLVRALNDNVETIVVQDPWWCASTRWADIVLPASSTLERDDISSGGTYSNDKVYAMKQVIEPQGEALDDFEIFRRLSQLFNCEYQFIEGKTKLQWIQEAYAKSSATMPFEEFWQKGIAPIEVPQEANKWVRHGDFYQDPENSPLATRSGKIELFCQDFADYNLDDCPPIPTFMEPHEYLGNAKEGQVHVVSPHPRMRLHSQMANTSVREVDNVQGREPCLMSPEDAAANGIKDGDLVEVYNERGSIIVGARVDKRIMKGVVSIYEGCWPSVDSKGRCNSGLVNFITSTKASSKLSQATTANTVIANIRKCTDPDGPNMAYTKPAIKAMTIKPDPAVYGLGRAALLKDKMTADLGPGEKIFYQRCTVCHSPKEPSHFTQLQWKGITQSMFPRAGLNEGERNLVMEFLLKNAKDAM</sequence>
<dbReference type="GO" id="GO:0016491">
    <property type="term" value="F:oxidoreductase activity"/>
    <property type="evidence" value="ECO:0007669"/>
    <property type="project" value="UniProtKB-KW"/>
</dbReference>
<name>A0A3P1SJ58_9GAMM</name>
<keyword evidence="5 9" id="KW-0479">Metal-binding</keyword>
<accession>A0A3P1SJ58</accession>
<dbReference type="Pfam" id="PF00384">
    <property type="entry name" value="Molybdopterin"/>
    <property type="match status" value="1"/>
</dbReference>
<comment type="caution">
    <text evidence="12">The sequence shown here is derived from an EMBL/GenBank/DDBJ whole genome shotgun (WGS) entry which is preliminary data.</text>
</comment>
<gene>
    <name evidence="12" type="ORF">EHS89_20260</name>
</gene>
<evidence type="ECO:0000256" key="1">
    <source>
        <dbReference type="ARBA" id="ARBA00001942"/>
    </source>
</evidence>
<dbReference type="SUPFAM" id="SSF50692">
    <property type="entry name" value="ADC-like"/>
    <property type="match status" value="1"/>
</dbReference>
<evidence type="ECO:0000256" key="6">
    <source>
        <dbReference type="ARBA" id="ARBA00022729"/>
    </source>
</evidence>
<dbReference type="Pfam" id="PF01568">
    <property type="entry name" value="Molydop_binding"/>
    <property type="match status" value="1"/>
</dbReference>
<keyword evidence="8 9" id="KW-0408">Iron</keyword>
<dbReference type="GO" id="GO:0009055">
    <property type="term" value="F:electron transfer activity"/>
    <property type="evidence" value="ECO:0007669"/>
    <property type="project" value="InterPro"/>
</dbReference>
<dbReference type="GO" id="GO:0043546">
    <property type="term" value="F:molybdopterin cofactor binding"/>
    <property type="evidence" value="ECO:0007669"/>
    <property type="project" value="InterPro"/>
</dbReference>
<dbReference type="InterPro" id="IPR009056">
    <property type="entry name" value="Cyt_c-like_dom"/>
</dbReference>
<feature type="signal peptide" evidence="10">
    <location>
        <begin position="1"/>
        <end position="32"/>
    </location>
</feature>
<dbReference type="GO" id="GO:0030288">
    <property type="term" value="C:outer membrane-bounded periplasmic space"/>
    <property type="evidence" value="ECO:0007669"/>
    <property type="project" value="TreeGrafter"/>
</dbReference>
<dbReference type="GO" id="GO:0009061">
    <property type="term" value="P:anaerobic respiration"/>
    <property type="evidence" value="ECO:0007669"/>
    <property type="project" value="TreeGrafter"/>
</dbReference>
<dbReference type="Proteomes" id="UP000267535">
    <property type="component" value="Unassembled WGS sequence"/>
</dbReference>
<comment type="cofactor">
    <cofactor evidence="1">
        <name>Mo-bis(molybdopterin guanine dinucleotide)</name>
        <dbReference type="ChEBI" id="CHEBI:60539"/>
    </cofactor>
</comment>
<dbReference type="SUPFAM" id="SSF46626">
    <property type="entry name" value="Cytochrome c"/>
    <property type="match status" value="1"/>
</dbReference>
<dbReference type="InterPro" id="IPR006656">
    <property type="entry name" value="Mopterin_OxRdtase"/>
</dbReference>
<dbReference type="InterPro" id="IPR050612">
    <property type="entry name" value="Prok_Mopterin_Oxidored"/>
</dbReference>
<dbReference type="InterPro" id="IPR006657">
    <property type="entry name" value="MoPterin_dinucl-bd_dom"/>
</dbReference>
<dbReference type="PROSITE" id="PS51007">
    <property type="entry name" value="CYTC"/>
    <property type="match status" value="1"/>
</dbReference>
<dbReference type="AlphaFoldDB" id="A0A3P1SJ58"/>
<evidence type="ECO:0000256" key="9">
    <source>
        <dbReference type="PROSITE-ProRule" id="PRU00433"/>
    </source>
</evidence>
<comment type="similarity">
    <text evidence="2">Belongs to the prokaryotic molybdopterin-containing oxidoreductase family.</text>
</comment>
<evidence type="ECO:0000256" key="3">
    <source>
        <dbReference type="ARBA" id="ARBA00022505"/>
    </source>
</evidence>
<dbReference type="Gene3D" id="2.40.40.20">
    <property type="match status" value="1"/>
</dbReference>
<dbReference type="PANTHER" id="PTHR43742">
    <property type="entry name" value="TRIMETHYLAMINE-N-OXIDE REDUCTASE"/>
    <property type="match status" value="1"/>
</dbReference>
<protein>
    <submittedName>
        <fullName evidence="12">Trimethylamine-N-oxide reductase</fullName>
    </submittedName>
</protein>
<evidence type="ECO:0000256" key="10">
    <source>
        <dbReference type="SAM" id="SignalP"/>
    </source>
</evidence>
<keyword evidence="3" id="KW-0500">Molybdenum</keyword>
<keyword evidence="7" id="KW-0560">Oxidoreductase</keyword>
<dbReference type="SUPFAM" id="SSF53706">
    <property type="entry name" value="Formate dehydrogenase/DMSO reductase, domains 1-3"/>
    <property type="match status" value="1"/>
</dbReference>
<dbReference type="InterPro" id="IPR006311">
    <property type="entry name" value="TAT_signal"/>
</dbReference>
<feature type="domain" description="Cytochrome c" evidence="11">
    <location>
        <begin position="822"/>
        <end position="885"/>
    </location>
</feature>
<dbReference type="OrthoDB" id="9815647at2"/>
<feature type="chain" id="PRO_5018169401" evidence="10">
    <location>
        <begin position="33"/>
        <end position="885"/>
    </location>
</feature>
<keyword evidence="13" id="KW-1185">Reference proteome</keyword>
<dbReference type="InterPro" id="IPR041460">
    <property type="entry name" value="Molybdopterin_N"/>
</dbReference>
<evidence type="ECO:0000256" key="2">
    <source>
        <dbReference type="ARBA" id="ARBA00010312"/>
    </source>
</evidence>
<evidence type="ECO:0000256" key="5">
    <source>
        <dbReference type="ARBA" id="ARBA00022723"/>
    </source>
</evidence>
<dbReference type="RefSeq" id="WP_124927997.1">
    <property type="nucleotide sequence ID" value="NZ_BMOH01000009.1"/>
</dbReference>
<evidence type="ECO:0000259" key="11">
    <source>
        <dbReference type="PROSITE" id="PS51007"/>
    </source>
</evidence>
<reference evidence="12 13" key="1">
    <citation type="submission" date="2018-11" db="EMBL/GenBank/DDBJ databases">
        <title>The draft genome sequence of Amphritea balenae JAMM 1525T.</title>
        <authorList>
            <person name="Fang Z."/>
            <person name="Zhang Y."/>
            <person name="Han X."/>
        </authorList>
    </citation>
    <scope>NUCLEOTIDE SEQUENCE [LARGE SCALE GENOMIC DNA]</scope>
    <source>
        <strain evidence="12 13">JAMM 1525</strain>
    </source>
</reference>
<proteinExistence type="inferred from homology"/>
<evidence type="ECO:0000313" key="13">
    <source>
        <dbReference type="Proteomes" id="UP000267535"/>
    </source>
</evidence>
<organism evidence="12 13">
    <name type="scientific">Amphritea balenae</name>
    <dbReference type="NCBI Taxonomy" id="452629"/>
    <lineage>
        <taxon>Bacteria</taxon>
        <taxon>Pseudomonadati</taxon>
        <taxon>Pseudomonadota</taxon>
        <taxon>Gammaproteobacteria</taxon>
        <taxon>Oceanospirillales</taxon>
        <taxon>Oceanospirillaceae</taxon>
        <taxon>Amphritea</taxon>
    </lineage>
</organism>
<keyword evidence="6 10" id="KW-0732">Signal</keyword>
<keyword evidence="4 9" id="KW-0349">Heme</keyword>
<dbReference type="InterPro" id="IPR009010">
    <property type="entry name" value="Asp_de-COase-like_dom_sf"/>
</dbReference>
<dbReference type="Gene3D" id="3.40.50.740">
    <property type="match status" value="1"/>
</dbReference>
<dbReference type="PROSITE" id="PS51318">
    <property type="entry name" value="TAT"/>
    <property type="match status" value="1"/>
</dbReference>
<evidence type="ECO:0000313" key="12">
    <source>
        <dbReference type="EMBL" id="RRC96775.1"/>
    </source>
</evidence>
<dbReference type="InterPro" id="IPR036909">
    <property type="entry name" value="Cyt_c-like_dom_sf"/>
</dbReference>
<dbReference type="Pfam" id="PF18364">
    <property type="entry name" value="Molybdopterin_N"/>
    <property type="match status" value="1"/>
</dbReference>
<dbReference type="Gene3D" id="3.90.55.10">
    <property type="entry name" value="Dimethylsulfoxide Reductase, domain 3"/>
    <property type="match status" value="1"/>
</dbReference>
<evidence type="ECO:0000256" key="4">
    <source>
        <dbReference type="ARBA" id="ARBA00022617"/>
    </source>
</evidence>
<evidence type="ECO:0000256" key="7">
    <source>
        <dbReference type="ARBA" id="ARBA00023002"/>
    </source>
</evidence>
<dbReference type="Gene3D" id="3.40.228.10">
    <property type="entry name" value="Dimethylsulfoxide Reductase, domain 2"/>
    <property type="match status" value="1"/>
</dbReference>
<evidence type="ECO:0000256" key="8">
    <source>
        <dbReference type="ARBA" id="ARBA00023004"/>
    </source>
</evidence>
<dbReference type="EMBL" id="RQXV01000017">
    <property type="protein sequence ID" value="RRC96775.1"/>
    <property type="molecule type" value="Genomic_DNA"/>
</dbReference>